<dbReference type="InterPro" id="IPR044023">
    <property type="entry name" value="Ig_7"/>
</dbReference>
<gene>
    <name evidence="3" type="ORF">ACFSJU_14150</name>
</gene>
<proteinExistence type="predicted"/>
<dbReference type="Proteomes" id="UP001597387">
    <property type="component" value="Unassembled WGS sequence"/>
</dbReference>
<dbReference type="Pfam" id="PF19081">
    <property type="entry name" value="Ig_7"/>
    <property type="match status" value="1"/>
</dbReference>
<evidence type="ECO:0000313" key="3">
    <source>
        <dbReference type="EMBL" id="MFD2163547.1"/>
    </source>
</evidence>
<accession>A0ABW4ZNV9</accession>
<dbReference type="EMBL" id="JBHUHZ010000002">
    <property type="protein sequence ID" value="MFD2163547.1"/>
    <property type="molecule type" value="Genomic_DNA"/>
</dbReference>
<keyword evidence="1" id="KW-0812">Transmembrane</keyword>
<comment type="caution">
    <text evidence="3">The sequence shown here is derived from an EMBL/GenBank/DDBJ whole genome shotgun (WGS) entry which is preliminary data.</text>
</comment>
<keyword evidence="4" id="KW-1185">Reference proteome</keyword>
<keyword evidence="1" id="KW-0472">Membrane</keyword>
<evidence type="ECO:0000313" key="4">
    <source>
        <dbReference type="Proteomes" id="UP001597387"/>
    </source>
</evidence>
<dbReference type="RefSeq" id="WP_255900700.1">
    <property type="nucleotide sequence ID" value="NZ_JAFMZO010000002.1"/>
</dbReference>
<name>A0ABW4ZNV9_9SPHI</name>
<feature type="transmembrane region" description="Helical" evidence="1">
    <location>
        <begin position="33"/>
        <end position="51"/>
    </location>
</feature>
<organism evidence="3 4">
    <name type="scientific">Paradesertivirga mongoliensis</name>
    <dbReference type="NCBI Taxonomy" id="2100740"/>
    <lineage>
        <taxon>Bacteria</taxon>
        <taxon>Pseudomonadati</taxon>
        <taxon>Bacteroidota</taxon>
        <taxon>Sphingobacteriia</taxon>
        <taxon>Sphingobacteriales</taxon>
        <taxon>Sphingobacteriaceae</taxon>
        <taxon>Paradesertivirga</taxon>
    </lineage>
</organism>
<dbReference type="InterPro" id="IPR003124">
    <property type="entry name" value="WH2_dom"/>
</dbReference>
<dbReference type="PROSITE" id="PS51082">
    <property type="entry name" value="WH2"/>
    <property type="match status" value="1"/>
</dbReference>
<reference evidence="4" key="1">
    <citation type="journal article" date="2019" name="Int. J. Syst. Evol. Microbiol.">
        <title>The Global Catalogue of Microorganisms (GCM) 10K type strain sequencing project: providing services to taxonomists for standard genome sequencing and annotation.</title>
        <authorList>
            <consortium name="The Broad Institute Genomics Platform"/>
            <consortium name="The Broad Institute Genome Sequencing Center for Infectious Disease"/>
            <person name="Wu L."/>
            <person name="Ma J."/>
        </authorList>
    </citation>
    <scope>NUCLEOTIDE SEQUENCE [LARGE SCALE GENOMIC DNA]</scope>
    <source>
        <strain evidence="4">KCTC 42217</strain>
    </source>
</reference>
<sequence>MVKVVTSPTLRRTITKYFSLTLKKTGSIMAKGIRCFTLFTTFLFFHFYAAFSQQKTYARLNLMAGTSLLHAIHTGKKLKSVQSNFNKVIDPDCGSGASAIQVRSGTSINSGSRVIDEGKAVDNDMSTYSTHHIEGHQIGVEVSQIISFTTTASASDIVKIYLSLKATLQNHDITAQAYYWVPADGTGNGTPVGPLQPISSISVLPSPPAVGTPTEIVFNPGVIFNRIKIGVTANSNGNHDADLNLHHVQLTPPPPTTEEATSGGESEFAGCEGIVTLAISNTSNDVTYKWYNSALVEIANGGSSIYNPALTPGTHVFHVSATKLGCVAESPKHKITVTVLSKPNTPAILITN</sequence>
<feature type="domain" description="WH2" evidence="2">
    <location>
        <begin position="64"/>
        <end position="81"/>
    </location>
</feature>
<protein>
    <recommendedName>
        <fullName evidence="2">WH2 domain-containing protein</fullName>
    </recommendedName>
</protein>
<evidence type="ECO:0000256" key="1">
    <source>
        <dbReference type="SAM" id="Phobius"/>
    </source>
</evidence>
<evidence type="ECO:0000259" key="2">
    <source>
        <dbReference type="PROSITE" id="PS51082"/>
    </source>
</evidence>
<keyword evidence="1" id="KW-1133">Transmembrane helix</keyword>